<evidence type="ECO:0008006" key="4">
    <source>
        <dbReference type="Google" id="ProtNLM"/>
    </source>
</evidence>
<proteinExistence type="predicted"/>
<name>A0ABS1I8Y7_9PROT</name>
<protein>
    <recommendedName>
        <fullName evidence="4">Helix-turn-helix domain-containing protein</fullName>
    </recommendedName>
</protein>
<dbReference type="EMBL" id="JAEPIV010000066">
    <property type="protein sequence ID" value="MBK4723520.1"/>
    <property type="molecule type" value="Genomic_DNA"/>
</dbReference>
<dbReference type="Proteomes" id="UP000654452">
    <property type="component" value="Unassembled WGS sequence"/>
</dbReference>
<sequence>MIVLEDRRELAHLIHKAHRAGARLHAAYEVAGITVRTLQRWEAERPRPAHALSDEERARILKVANEPRFAAVAPARIVPMLASEASFCRVLRENGQSRHRGRAKAPRPGARPPPSSPAPRERCGAGT</sequence>
<evidence type="ECO:0000313" key="3">
    <source>
        <dbReference type="Proteomes" id="UP000654452"/>
    </source>
</evidence>
<reference evidence="2 3" key="1">
    <citation type="submission" date="2021-01" db="EMBL/GenBank/DDBJ databases">
        <title>Azospirillum sp. YIM DDC1 draft genome.</title>
        <authorList>
            <person name="Wang Y.-X."/>
        </authorList>
    </citation>
    <scope>NUCLEOTIDE SEQUENCE [LARGE SCALE GENOMIC DNA]</scope>
    <source>
        <strain evidence="2 3">YIM DDC1</strain>
    </source>
</reference>
<feature type="region of interest" description="Disordered" evidence="1">
    <location>
        <begin position="92"/>
        <end position="127"/>
    </location>
</feature>
<accession>A0ABS1I8Y7</accession>
<comment type="caution">
    <text evidence="2">The sequence shown here is derived from an EMBL/GenBank/DDBJ whole genome shotgun (WGS) entry which is preliminary data.</text>
</comment>
<evidence type="ECO:0000313" key="2">
    <source>
        <dbReference type="EMBL" id="MBK4723520.1"/>
    </source>
</evidence>
<gene>
    <name evidence="2" type="ORF">JJL56_32270</name>
</gene>
<organism evidence="2 3">
    <name type="scientific">Azospirillum aestuarii</name>
    <dbReference type="NCBI Taxonomy" id="2802052"/>
    <lineage>
        <taxon>Bacteria</taxon>
        <taxon>Pseudomonadati</taxon>
        <taxon>Pseudomonadota</taxon>
        <taxon>Alphaproteobacteria</taxon>
        <taxon>Rhodospirillales</taxon>
        <taxon>Azospirillaceae</taxon>
        <taxon>Azospirillum</taxon>
    </lineage>
</organism>
<keyword evidence="3" id="KW-1185">Reference proteome</keyword>
<evidence type="ECO:0000256" key="1">
    <source>
        <dbReference type="SAM" id="MobiDB-lite"/>
    </source>
</evidence>